<dbReference type="Gene3D" id="2.60.40.4060">
    <property type="entry name" value="Reeler domain"/>
    <property type="match status" value="1"/>
</dbReference>
<keyword evidence="20" id="KW-0732">Signal</keyword>
<evidence type="ECO:0000256" key="5">
    <source>
        <dbReference type="ARBA" id="ARBA00022670"/>
    </source>
</evidence>
<evidence type="ECO:0000256" key="12">
    <source>
        <dbReference type="ARBA" id="ARBA00023157"/>
    </source>
</evidence>
<keyword evidence="4" id="KW-0272">Extracellular matrix</keyword>
<evidence type="ECO:0000256" key="16">
    <source>
        <dbReference type="ARBA" id="ARBA00044961"/>
    </source>
</evidence>
<dbReference type="GO" id="GO:0007417">
    <property type="term" value="P:central nervous system development"/>
    <property type="evidence" value="ECO:0007669"/>
    <property type="project" value="InterPro"/>
</dbReference>
<evidence type="ECO:0000256" key="2">
    <source>
        <dbReference type="ARBA" id="ARBA00022473"/>
    </source>
</evidence>
<dbReference type="InterPro" id="IPR000742">
    <property type="entry name" value="EGF"/>
</dbReference>
<dbReference type="SMART" id="SM00181">
    <property type="entry name" value="EGF"/>
    <property type="match status" value="8"/>
</dbReference>
<evidence type="ECO:0000256" key="3">
    <source>
        <dbReference type="ARBA" id="ARBA00022525"/>
    </source>
</evidence>
<dbReference type="FunFam" id="2.10.25.10:FF:000001">
    <property type="entry name" value="Tenascin C"/>
    <property type="match status" value="2"/>
</dbReference>
<evidence type="ECO:0000256" key="17">
    <source>
        <dbReference type="ARBA" id="ARBA00046064"/>
    </source>
</evidence>
<dbReference type="Pfam" id="PF18720">
    <property type="entry name" value="EGF_Tenascin"/>
    <property type="match status" value="1"/>
</dbReference>
<evidence type="ECO:0000256" key="14">
    <source>
        <dbReference type="ARBA" id="ARBA00023773"/>
    </source>
</evidence>
<evidence type="ECO:0000256" key="1">
    <source>
        <dbReference type="ARBA" id="ARBA00004498"/>
    </source>
</evidence>
<dbReference type="PROSITE" id="PS01186">
    <property type="entry name" value="EGF_2"/>
    <property type="match status" value="6"/>
</dbReference>
<dbReference type="Proteomes" id="UP001165740">
    <property type="component" value="Chromosome 4"/>
</dbReference>
<keyword evidence="22" id="KW-1185">Reference proteome</keyword>
<dbReference type="RefSeq" id="XP_055882028.1">
    <property type="nucleotide sequence ID" value="XM_056026053.1"/>
</dbReference>
<dbReference type="GO" id="GO:0001764">
    <property type="term" value="P:neuron migration"/>
    <property type="evidence" value="ECO:0007669"/>
    <property type="project" value="InterPro"/>
</dbReference>
<keyword evidence="11" id="KW-0130">Cell adhesion</keyword>
<dbReference type="PANTHER" id="PTHR11841:SF1">
    <property type="entry name" value="REELIN"/>
    <property type="match status" value="1"/>
</dbReference>
<dbReference type="InterPro" id="IPR041161">
    <property type="entry name" value="EGF_Tenascin"/>
</dbReference>
<accession>A0A9W3A4C8</accession>
<evidence type="ECO:0000259" key="21">
    <source>
        <dbReference type="PROSITE" id="PS50026"/>
    </source>
</evidence>
<feature type="disulfide bond" evidence="18">
    <location>
        <begin position="2393"/>
        <end position="2403"/>
    </location>
</feature>
<feature type="signal peptide" evidence="20">
    <location>
        <begin position="1"/>
        <end position="17"/>
    </location>
</feature>
<evidence type="ECO:0000256" key="6">
    <source>
        <dbReference type="ARBA" id="ARBA00022723"/>
    </source>
</evidence>
<keyword evidence="2" id="KW-0217">Developmental protein</keyword>
<feature type="chain" id="PRO_5040878564" description="Reelin" evidence="20">
    <location>
        <begin position="18"/>
        <end position="3711"/>
    </location>
</feature>
<keyword evidence="5" id="KW-0645">Protease</keyword>
<evidence type="ECO:0000256" key="19">
    <source>
        <dbReference type="SAM" id="MobiDB-lite"/>
    </source>
</evidence>
<dbReference type="GO" id="GO:0007155">
    <property type="term" value="P:cell adhesion"/>
    <property type="evidence" value="ECO:0007669"/>
    <property type="project" value="UniProtKB-KW"/>
</dbReference>
<evidence type="ECO:0000256" key="9">
    <source>
        <dbReference type="ARBA" id="ARBA00022833"/>
    </source>
</evidence>
<gene>
    <name evidence="23" type="primary">LOC106053226</name>
</gene>
<evidence type="ECO:0000256" key="20">
    <source>
        <dbReference type="SAM" id="SignalP"/>
    </source>
</evidence>
<keyword evidence="7" id="KW-0378">Hydrolase</keyword>
<name>A0A9W3A4C8_BIOGL</name>
<dbReference type="OMA" id="ATIKHAC"/>
<dbReference type="PANTHER" id="PTHR11841">
    <property type="entry name" value="REELIN"/>
    <property type="match status" value="1"/>
</dbReference>
<comment type="subcellular location">
    <subcellularLocation>
        <location evidence="1">Secreted</location>
        <location evidence="1">Extracellular space</location>
        <location evidence="1">Extracellular matrix</location>
    </subcellularLocation>
</comment>
<feature type="region of interest" description="Disordered" evidence="19">
    <location>
        <begin position="3348"/>
        <end position="3368"/>
    </location>
</feature>
<evidence type="ECO:0000256" key="7">
    <source>
        <dbReference type="ARBA" id="ARBA00022801"/>
    </source>
</evidence>
<dbReference type="SUPFAM" id="SSF50939">
    <property type="entry name" value="Sialidases"/>
    <property type="match status" value="2"/>
</dbReference>
<dbReference type="InterPro" id="IPR042307">
    <property type="entry name" value="Reeler_sf"/>
</dbReference>
<evidence type="ECO:0000256" key="15">
    <source>
        <dbReference type="ARBA" id="ARBA00023900"/>
    </source>
</evidence>
<feature type="compositionally biased region" description="Low complexity" evidence="19">
    <location>
        <begin position="337"/>
        <end position="535"/>
    </location>
</feature>
<dbReference type="Pfam" id="PF21471">
    <property type="entry name" value="Reelin_subrepeat-B"/>
    <property type="match status" value="18"/>
</dbReference>
<keyword evidence="12 18" id="KW-1015">Disulfide bond</keyword>
<sequence length="3711" mass="410818">MIVFILLYLLPLPFSRAQLPNFSPYFLFCNYHGDSHDYGIDDGEVVLSVQIEGDPQSYVPGRIYNISISSSETFDKFVMTALYTTPIRGQALGTGGHNLMCNTIPGNRRPVRSLMIKWEAPPSGSGCVNFLASGTLGQQLLFKDTSVMLFCEEGTLQVENVQPKLAEVNSGSFVFREDFDSEDGFQSDLWSQTDGGSISDDCGSVVQGKAAVLCDPFEPRNMVTVPLNLTTAHVLQFSLGGGKCRSSNKTDQDIVIAYGTEDCTKWQEIERIKAPESKKSQTYIVSLPAASRLESVCIQFYQPSLRFNNAFSADKAGTVTDILTSEAWTTLGTSASYTASSTTLPTSSESSTTIPSTESSTTQTTPSTESSTTQTTPSTESSTTQTTPSTESSTTQTTPSTESSTTQTTPSTESSTTQTTPSTESTTQTTPSTESSTTQTTPSTESSTTQTTPSTESTTQSTPSTESSTSQTAPSTESTTQTTPSTEPSTTQSTPSTESSSQTTLSTEPSTTQSTPSTESSTSQTTASTESSTTSKTFSIASSSPPTRELSTPSTTSSISNSSLAADASSTQSIIVTQLDIETTDDYVTEGYVEPNDEPFNAQQVDTELYHNCWALDNIVVVNSDKPPNLLKETFDPIVLENWIFFPGAHIESQCFSNGYALVFDNRNQSSTYALTRDLDLDVGHVELEAILFVNFSKGSSSLKVNSGQIGLDCGVLHSGKYLIFDGSKNRQVCTDYFSPKEISAVRFNFQFGGGSCHSNSSSPHVLMYLEDEKGQTHALKILESKHYQSSQVVTSPVFNSITHKHYQGKVKFCLLQKSHGGLGRDVWSIDNLALLPLLPKESSRDFNKVLQVSVNLKCGANSSDKTSISIEYSTDYGYSWNDFYTSCVPSACSGYYQSLSSVLSAKQMSRWTRVTLPIPLAALSPHTRFRIIYLDSVPTSWALDDVFIGTCEKWCSGHGQCLETGCSCDSGYEGDQCERPVHPALSSLHENFEDSSVVAVSSLIKVSGATVGYECSVVSSGKALVFNKAGPRSLTTSEIDTTAISSLQFTLRIGSMSVTSSCPPPDAPWEDIILEYSCNGAVSWKLLKELSNLEFKQPKSTSITLPSDAQQSLCQFRWRQPQHSGSGKDVWAIDDIIFSPEAMSGLLSVEMMDLPVLDERLSSNHGKLVDSFCGRMRSVVFSNKTKNGESRILMTKDLKVGPGYIAQFDLVMGCGIPYTKGLDNLVYFQYSVDHGISWHLVEDPCLPPSVCDLYRSGTIYPYSQFDKWDTVTIVLSQDIWSHQTIFRWIQPEWSDTDVWSINRVYIGYPCPDLCNGFGSCHNGTCSCDVGFNGETCTPEYQLDSSIQADFGHRYEPQKDFTIRGGAVVKPDEGCGIIVAGENLYFFKDGVRELVTKVLNTKADDFIQFYIQIGGSSANCKGAENRNESVLFSYTTNGGIVWNLLKELHHLEHRKSKFIHLTLPEDAKTPHTQFKWWQPHHSGAGHDQWAVDEILIGSYRKFTTLQDDFNSSLEPMLSDQWRMITEGVNGKYCRLTNPSLVLSNQVNDKFAVTNDVQLQPGDVIQFEINVGCGKQFRADYFVMFEYSHDHGKSWSLVEEPCYLDQDCDGKLTEGSVYHTGTHGQWTLIVIPVTETIAMHPAIFRWLQTGGVDHSFSIDNVYMGPPCVDNCHRRGVCHNGKCQCLDSLVEVVGENCAPVNPAPSGMLDRFDNQNMPSMVYWDKVLGGYLSRVCGKVDNENALYFGGDGTREAVTFPLNTTDKKILEFYIKIGDSKNTEACHLPRERNEGVIVDYSTDNGITWKVLKIVEPAFDDIQPNSIVINLPAEAKKERTTFRFWQPLGMGEMPRAQWAIDSVLVGVNETSPLGFEDTFSGSSLHPDPHNWFLADSAVQRETCNSQDNALEFNNKKDNQLAETWDYHVTTSTFLQFDLAMNCGALPGNPYSIRLEYSTDHGQSWTSVVNECLPPNFECSGYHTSSTYPSNQYSNWTRVTVALPEKAISPSTRFRWLRPLPEKGGAIWAIDNVYVGQSCPWLCSGHGFCQKGVCHCDPGFGGEYCVPQSPLPMVLRDNFNSDQVDTSIWKEVYGGSNSDLCSPVVSGHSFTFSKDGLRMAMTVDMDSSMLVSMEFTFKYGCGSEAPFWPRDQSVLLQYSSNGGVTWKLLKEIHFSNTSQPKFYSLTLPSEARHNATRFRFWQAANGKEKRSVWSVDNLHIGTMISVPNIIVDSFDEEHPDPMSWNFVNDGVVDNFCSHQRSEALDNTALVFRRTGESELSAITSDIEIGSMSVIQFDINIGCGAEASAKYPVRLEYSTDGGLSWSLVSPNCAHGSLSGCFESSLPESVYYAGDSHSWKRIIIPLNHLHVCGNVRFRWYQGRIPDNDFGPEWAIDNVFIGMACPDHCNGHGYCLGGISCQCDEGYSGETCVPHEPNPVYLKDDFNGADSSSGYKLNFLLPVSTSDIQSTVNENNWKYWSGGVVSSQHGCGKIFTDASFIHARTGQRALTTVPLDLSKASTIQFYLKLGCNKTVSRTSAPVFLQYSNSGGIYWTTIEQFDFNPNSNQAAYISVHIPAGAQTNSTQVRWWQPSADGHYEENWAIDQVFIGGNVFGELTLQDDPNTPLNTTWLEHPGARHEPVCGSDGVVLHFRDKETQRFASTADVMVGDQSLLQFELSMGCDEKKVKTQQCFELTAEYSLDMGNTWSLLRTACLPSNVECGNFQQGSTFVSDTLIGWNRITLSLPKNTWSSQTRFRIHQPPGYNLDQDWAVQQLYIGSSCPNKCQGHGRCMENQCVCDAEWSGDDCSKPSRPLPSVLVEDFLGSYNQSNWARVVGGTVEQPCRLLSAGQALHFTGACSRILETQPLDLSGAMLIQFYFLYDCVSKPIRRDQGVLLEYSTDGGISWHHITEMHYNLFRTPRFISMKIPEEAKRVGTLLRWWQPQHGKSKDYDWFIDSIRVNGDEINPPHVIINFTSGFEFLDLITADNMEVGKYCGKDGVAVGRSKSYEPSVLSSREVKLSEDHVLQFSINVGCEKPWNFSIQPVNVEYSTDHGMTWMDLVTHCLEESSCLPHSHLAASHYHGALNSWRRIVLPLNGLPVSNGTRFRWHQLPDGLPNSQDWALADVYIGPACPEHCHGHGYCFMEKCVCDEGYSGLDCSVTTAQPVKYLKDTFEGDTKVNGTKWQWVQEGNIQTPCEILVDGSALVFNGPGARELVSSSLDLRDARFIQYTAFMWSKVSHLDTCGQPPDHKVQSVYLQFSTDGGIVWQTLHTLSPVRYWPARNDYILLPASARAINSLIRWIQAESPPMTSPRVNWAIDDVFIGGWEINPSEYQQSFDEDDHVLDDPSAWEFSPKGAIKGKEADCRPEGQNGSSMVWPDSAGDSSGVVQKFTTNQIIVQLGYMLQFKLIIGCGKYTDFCDAPGNVIKLEYRRNPSSNLWESVQPSCLPSSQNDGLCNPLNHHHASHYSISQFPVWSRVTIALPEVTFSSSTQFRWIQEGGKNGSLSWALDNIYIGDTCPDLCSGRGDCIQGICHCDPGYYGSACLPRASSLPTKMSDSFEGGLFPSRWHKVSGGGIGFGCGALLPYSHGKTLYFNGCGERQAITAELDTTDAVKIIFVIQIGCTAQTSSCNVQLGDGPNYRGILLQYTKNKGATWFLIAQHDASDYLRPKRVAYDIPAAAKNVGTQFRWWQPVHDGQGFDQWAIDHVEIISSRRSNKSHRRRN</sequence>
<dbReference type="Gene3D" id="2.60.120.260">
    <property type="entry name" value="Galactose-binding domain-like"/>
    <property type="match status" value="19"/>
</dbReference>
<feature type="disulfide bond" evidence="18">
    <location>
        <begin position="2411"/>
        <end position="2420"/>
    </location>
</feature>
<evidence type="ECO:0000313" key="22">
    <source>
        <dbReference type="Proteomes" id="UP001165740"/>
    </source>
</evidence>
<comment type="similarity">
    <text evidence="14">Belongs to the reelin family.</text>
</comment>
<protein>
    <recommendedName>
        <fullName evidence="15">Reelin</fullName>
    </recommendedName>
</protein>
<dbReference type="InterPro" id="IPR036278">
    <property type="entry name" value="Sialidase_sf"/>
</dbReference>
<dbReference type="GO" id="GO:0070325">
    <property type="term" value="F:lipoprotein particle receptor binding"/>
    <property type="evidence" value="ECO:0007669"/>
    <property type="project" value="InterPro"/>
</dbReference>
<organism evidence="22 23">
    <name type="scientific">Biomphalaria glabrata</name>
    <name type="common">Bloodfluke planorb</name>
    <name type="synonym">Freshwater snail</name>
    <dbReference type="NCBI Taxonomy" id="6526"/>
    <lineage>
        <taxon>Eukaryota</taxon>
        <taxon>Metazoa</taxon>
        <taxon>Spiralia</taxon>
        <taxon>Lophotrochozoa</taxon>
        <taxon>Mollusca</taxon>
        <taxon>Gastropoda</taxon>
        <taxon>Heterobranchia</taxon>
        <taxon>Euthyneura</taxon>
        <taxon>Panpulmonata</taxon>
        <taxon>Hygrophila</taxon>
        <taxon>Lymnaeoidea</taxon>
        <taxon>Planorbidae</taxon>
        <taxon>Biomphalaria</taxon>
    </lineage>
</organism>
<dbReference type="Pfam" id="PF23106">
    <property type="entry name" value="EGF_Teneurin"/>
    <property type="match status" value="2"/>
</dbReference>
<dbReference type="InterPro" id="IPR049419">
    <property type="entry name" value="Reelin_subrepeat-B"/>
</dbReference>
<evidence type="ECO:0000256" key="10">
    <source>
        <dbReference type="ARBA" id="ARBA00022837"/>
    </source>
</evidence>
<evidence type="ECO:0000256" key="13">
    <source>
        <dbReference type="ARBA" id="ARBA00023180"/>
    </source>
</evidence>
<dbReference type="OrthoDB" id="1924787at2759"/>
<keyword evidence="13" id="KW-0325">Glycoprotein</keyword>
<keyword evidence="10" id="KW-0106">Calcium</keyword>
<dbReference type="PROSITE" id="PS00022">
    <property type="entry name" value="EGF_1"/>
    <property type="match status" value="5"/>
</dbReference>
<keyword evidence="3" id="KW-0964">Secreted</keyword>
<feature type="domain" description="EGF-like" evidence="21">
    <location>
        <begin position="2389"/>
        <end position="2421"/>
    </location>
</feature>
<dbReference type="InterPro" id="IPR034968">
    <property type="entry name" value="Reelin"/>
</dbReference>
<dbReference type="GeneID" id="106053226"/>
<keyword evidence="9" id="KW-0862">Zinc</keyword>
<evidence type="ECO:0000256" key="11">
    <source>
        <dbReference type="ARBA" id="ARBA00022889"/>
    </source>
</evidence>
<dbReference type="FunFam" id="2.60.120.260:FF:000003">
    <property type="entry name" value="Reelin"/>
    <property type="match status" value="3"/>
</dbReference>
<keyword evidence="8" id="KW-0720">Serine protease</keyword>
<feature type="region of interest" description="Disordered" evidence="19">
    <location>
        <begin position="337"/>
        <end position="564"/>
    </location>
</feature>
<dbReference type="GO" id="GO:0008236">
    <property type="term" value="F:serine-type peptidase activity"/>
    <property type="evidence" value="ECO:0007669"/>
    <property type="project" value="UniProtKB-KW"/>
</dbReference>
<dbReference type="GO" id="GO:0046872">
    <property type="term" value="F:metal ion binding"/>
    <property type="evidence" value="ECO:0007669"/>
    <property type="project" value="UniProtKB-KW"/>
</dbReference>
<dbReference type="PROSITE" id="PS50026">
    <property type="entry name" value="EGF_3"/>
    <property type="match status" value="1"/>
</dbReference>
<keyword evidence="18" id="KW-0245">EGF-like domain</keyword>
<feature type="compositionally biased region" description="Low complexity" evidence="19">
    <location>
        <begin position="551"/>
        <end position="564"/>
    </location>
</feature>
<evidence type="ECO:0000256" key="4">
    <source>
        <dbReference type="ARBA" id="ARBA00022530"/>
    </source>
</evidence>
<feature type="compositionally biased region" description="Polar residues" evidence="19">
    <location>
        <begin position="536"/>
        <end position="550"/>
    </location>
</feature>
<proteinExistence type="inferred from homology"/>
<comment type="caution">
    <text evidence="18">Lacks conserved residue(s) required for the propagation of feature annotation.</text>
</comment>
<comment type="subunit">
    <text evidence="16">Oligomer of disulfide-linked homodimers.</text>
</comment>
<evidence type="ECO:0000256" key="8">
    <source>
        <dbReference type="ARBA" id="ARBA00022825"/>
    </source>
</evidence>
<reference evidence="23" key="1">
    <citation type="submission" date="2025-08" db="UniProtKB">
        <authorList>
            <consortium name="RefSeq"/>
        </authorList>
    </citation>
    <scope>IDENTIFICATION</scope>
</reference>
<keyword evidence="6" id="KW-0479">Metal-binding</keyword>
<dbReference type="GO" id="GO:0006508">
    <property type="term" value="P:proteolysis"/>
    <property type="evidence" value="ECO:0007669"/>
    <property type="project" value="UniProtKB-KW"/>
</dbReference>
<comment type="function">
    <text evidence="17">Extracellular matrix serine protease secreted by pioneer neurons that plays a role in layering of neurons in the cerebral cortex and cerebellum by coordinating cell positioning during neurodevelopment. Regulates microtubule function in neurons and neuronal migration. Binding to the extracellular domains of lipoprotein receptors VLDLR and LRP8/APOER2 induces tyrosine phosphorylation of DAB1 and modulation of TAU phosphorylation. Affects migration of sympathetic preganglionic neurons in the spinal cord, where it seems to act as a barrier to neuronal migration. Enzymatic activity is important for the modulation of cell adhesion.</text>
</comment>
<evidence type="ECO:0000313" key="23">
    <source>
        <dbReference type="RefSeq" id="XP_055882028.1"/>
    </source>
</evidence>
<evidence type="ECO:0000256" key="18">
    <source>
        <dbReference type="PROSITE-ProRule" id="PRU00076"/>
    </source>
</evidence>